<keyword evidence="2" id="KW-1185">Reference proteome</keyword>
<reference evidence="1 2" key="1">
    <citation type="submission" date="2024-02" db="EMBL/GenBank/DDBJ databases">
        <authorList>
            <person name="Vignale AGUSTIN F."/>
            <person name="Sosa J E."/>
            <person name="Modenutti C."/>
        </authorList>
    </citation>
    <scope>NUCLEOTIDE SEQUENCE [LARGE SCALE GENOMIC DNA]</scope>
</reference>
<name>A0ABC8UDN6_9AQUA</name>
<feature type="non-terminal residue" evidence="1">
    <location>
        <position position="1"/>
    </location>
</feature>
<dbReference type="PANTHER" id="PTHR31280:SF2">
    <property type="entry name" value="PROTEIN UNC-13 HOMOLOG"/>
    <property type="match status" value="1"/>
</dbReference>
<protein>
    <submittedName>
        <fullName evidence="1">Uncharacterized protein</fullName>
    </submittedName>
</protein>
<organism evidence="1 2">
    <name type="scientific">Ilex paraguariensis</name>
    <name type="common">yerba mate</name>
    <dbReference type="NCBI Taxonomy" id="185542"/>
    <lineage>
        <taxon>Eukaryota</taxon>
        <taxon>Viridiplantae</taxon>
        <taxon>Streptophyta</taxon>
        <taxon>Embryophyta</taxon>
        <taxon>Tracheophyta</taxon>
        <taxon>Spermatophyta</taxon>
        <taxon>Magnoliopsida</taxon>
        <taxon>eudicotyledons</taxon>
        <taxon>Gunneridae</taxon>
        <taxon>Pentapetalae</taxon>
        <taxon>asterids</taxon>
        <taxon>campanulids</taxon>
        <taxon>Aquifoliales</taxon>
        <taxon>Aquifoliaceae</taxon>
        <taxon>Ilex</taxon>
    </lineage>
</organism>
<sequence>GSAMMENTVIVAMVARRLLLEEPELSTQSASVTDGDQIELYVSSSIKNAFSRILHDVETISDTTHEHPLAVLAEQAKKLLNKDKTMFMPILSQRHPYATVVSVSLLHKLYGNKLKPFLNSAEHLSEDVVSVFPAADSFEQYVMELIMSACEEETAEAYCRKLTLYKVPSDSLNGVVLVFIILPSASS</sequence>
<comment type="caution">
    <text evidence="1">The sequence shown here is derived from an EMBL/GenBank/DDBJ whole genome shotgun (WGS) entry which is preliminary data.</text>
</comment>
<dbReference type="AlphaFoldDB" id="A0ABC8UDN6"/>
<dbReference type="PANTHER" id="PTHR31280">
    <property type="entry name" value="PROTEIN UNC-13 HOMOLOG"/>
    <property type="match status" value="1"/>
</dbReference>
<evidence type="ECO:0000313" key="2">
    <source>
        <dbReference type="Proteomes" id="UP001642360"/>
    </source>
</evidence>
<dbReference type="Proteomes" id="UP001642360">
    <property type="component" value="Unassembled WGS sequence"/>
</dbReference>
<dbReference type="InterPro" id="IPR008528">
    <property type="entry name" value="unc-13_homologue"/>
</dbReference>
<evidence type="ECO:0000313" key="1">
    <source>
        <dbReference type="EMBL" id="CAK9177942.1"/>
    </source>
</evidence>
<gene>
    <name evidence="1" type="ORF">ILEXP_LOCUS47857</name>
</gene>
<dbReference type="EMBL" id="CAUOFW020007190">
    <property type="protein sequence ID" value="CAK9177942.1"/>
    <property type="molecule type" value="Genomic_DNA"/>
</dbReference>
<accession>A0ABC8UDN6</accession>
<proteinExistence type="predicted"/>